<keyword evidence="3" id="KW-1185">Reference proteome</keyword>
<evidence type="ECO:0000256" key="1">
    <source>
        <dbReference type="SAM" id="MobiDB-lite"/>
    </source>
</evidence>
<evidence type="ECO:0000313" key="3">
    <source>
        <dbReference type="Proteomes" id="UP000000768"/>
    </source>
</evidence>
<dbReference type="Gramene" id="KXG33393">
    <property type="protein sequence ID" value="KXG33393"/>
    <property type="gene ID" value="SORBI_3003G299400"/>
</dbReference>
<accession>A0A1B6Q656</accession>
<feature type="region of interest" description="Disordered" evidence="1">
    <location>
        <begin position="1"/>
        <end position="43"/>
    </location>
</feature>
<reference evidence="3" key="2">
    <citation type="journal article" date="2018" name="Plant J.">
        <title>The Sorghum bicolor reference genome: improved assembly, gene annotations, a transcriptome atlas, and signatures of genome organization.</title>
        <authorList>
            <person name="McCormick R.F."/>
            <person name="Truong S.K."/>
            <person name="Sreedasyam A."/>
            <person name="Jenkins J."/>
            <person name="Shu S."/>
            <person name="Sims D."/>
            <person name="Kennedy M."/>
            <person name="Amirebrahimi M."/>
            <person name="Weers B.D."/>
            <person name="McKinley B."/>
            <person name="Mattison A."/>
            <person name="Morishige D.T."/>
            <person name="Grimwood J."/>
            <person name="Schmutz J."/>
            <person name="Mullet J.E."/>
        </authorList>
    </citation>
    <scope>NUCLEOTIDE SEQUENCE [LARGE SCALE GENOMIC DNA]</scope>
    <source>
        <strain evidence="3">cv. BTx623</strain>
    </source>
</reference>
<reference evidence="2 3" key="1">
    <citation type="journal article" date="2009" name="Nature">
        <title>The Sorghum bicolor genome and the diversification of grasses.</title>
        <authorList>
            <person name="Paterson A.H."/>
            <person name="Bowers J.E."/>
            <person name="Bruggmann R."/>
            <person name="Dubchak I."/>
            <person name="Grimwood J."/>
            <person name="Gundlach H."/>
            <person name="Haberer G."/>
            <person name="Hellsten U."/>
            <person name="Mitros T."/>
            <person name="Poliakov A."/>
            <person name="Schmutz J."/>
            <person name="Spannagl M."/>
            <person name="Tang H."/>
            <person name="Wang X."/>
            <person name="Wicker T."/>
            <person name="Bharti A.K."/>
            <person name="Chapman J."/>
            <person name="Feltus F.A."/>
            <person name="Gowik U."/>
            <person name="Grigoriev I.V."/>
            <person name="Lyons E."/>
            <person name="Maher C.A."/>
            <person name="Martis M."/>
            <person name="Narechania A."/>
            <person name="Otillar R.P."/>
            <person name="Penning B.W."/>
            <person name="Salamov A.A."/>
            <person name="Wang Y."/>
            <person name="Zhang L."/>
            <person name="Carpita N.C."/>
            <person name="Freeling M."/>
            <person name="Gingle A.R."/>
            <person name="Hash C.T."/>
            <person name="Keller B."/>
            <person name="Klein P."/>
            <person name="Kresovich S."/>
            <person name="McCann M.C."/>
            <person name="Ming R."/>
            <person name="Peterson D.G."/>
            <person name="Mehboob-ur-Rahman"/>
            <person name="Ware D."/>
            <person name="Westhoff P."/>
            <person name="Mayer K.F."/>
            <person name="Messing J."/>
            <person name="Rokhsar D.S."/>
        </authorList>
    </citation>
    <scope>NUCLEOTIDE SEQUENCE [LARGE SCALE GENOMIC DNA]</scope>
    <source>
        <strain evidence="3">cv. BTx623</strain>
    </source>
</reference>
<gene>
    <name evidence="2" type="ORF">SORBI_3003G299400</name>
</gene>
<sequence length="101" mass="11305">MCGLTATIPGPRHAAATPSKLPRPRSQYPQPPHQHRPQPLPYASLTVPYQHHPRLHIARQPGIACIYTLDRHQRPCDGNRSRSLMVPSFVWAKGSLLPALH</sequence>
<dbReference type="EMBL" id="CM000762">
    <property type="protein sequence ID" value="KXG33393.1"/>
    <property type="molecule type" value="Genomic_DNA"/>
</dbReference>
<protein>
    <submittedName>
        <fullName evidence="2">Uncharacterized protein</fullName>
    </submittedName>
</protein>
<evidence type="ECO:0000313" key="2">
    <source>
        <dbReference type="EMBL" id="KXG33393.1"/>
    </source>
</evidence>
<organism evidence="2 3">
    <name type="scientific">Sorghum bicolor</name>
    <name type="common">Sorghum</name>
    <name type="synonym">Sorghum vulgare</name>
    <dbReference type="NCBI Taxonomy" id="4558"/>
    <lineage>
        <taxon>Eukaryota</taxon>
        <taxon>Viridiplantae</taxon>
        <taxon>Streptophyta</taxon>
        <taxon>Embryophyta</taxon>
        <taxon>Tracheophyta</taxon>
        <taxon>Spermatophyta</taxon>
        <taxon>Magnoliopsida</taxon>
        <taxon>Liliopsida</taxon>
        <taxon>Poales</taxon>
        <taxon>Poaceae</taxon>
        <taxon>PACMAD clade</taxon>
        <taxon>Panicoideae</taxon>
        <taxon>Andropogonodae</taxon>
        <taxon>Andropogoneae</taxon>
        <taxon>Sorghinae</taxon>
        <taxon>Sorghum</taxon>
    </lineage>
</organism>
<dbReference type="Proteomes" id="UP000000768">
    <property type="component" value="Chromosome 3"/>
</dbReference>
<proteinExistence type="predicted"/>
<name>A0A1B6Q656_SORBI</name>
<dbReference type="AlphaFoldDB" id="A0A1B6Q656"/>
<dbReference type="InParanoid" id="A0A1B6Q656"/>